<keyword evidence="1" id="KW-0808">Transferase</keyword>
<accession>A0A084WDD0</accession>
<reference evidence="1 3" key="1">
    <citation type="journal article" date="2014" name="BMC Genomics">
        <title>Genome sequence of Anopheles sinensis provides insight into genetics basis of mosquito competence for malaria parasites.</title>
        <authorList>
            <person name="Zhou D."/>
            <person name="Zhang D."/>
            <person name="Ding G."/>
            <person name="Shi L."/>
            <person name="Hou Q."/>
            <person name="Ye Y."/>
            <person name="Xu Y."/>
            <person name="Zhou H."/>
            <person name="Xiong C."/>
            <person name="Li S."/>
            <person name="Yu J."/>
            <person name="Hong S."/>
            <person name="Yu X."/>
            <person name="Zou P."/>
            <person name="Chen C."/>
            <person name="Chang X."/>
            <person name="Wang W."/>
            <person name="Lv Y."/>
            <person name="Sun Y."/>
            <person name="Ma L."/>
            <person name="Shen B."/>
            <person name="Zhu C."/>
        </authorList>
    </citation>
    <scope>NUCLEOTIDE SEQUENCE [LARGE SCALE GENOMIC DNA]</scope>
</reference>
<dbReference type="AlphaFoldDB" id="A0A084WDD0"/>
<evidence type="ECO:0000313" key="2">
    <source>
        <dbReference type="EnsemblMetazoa" id="ASIC016344-PA"/>
    </source>
</evidence>
<dbReference type="EMBL" id="KE525339">
    <property type="protein sequence ID" value="KFB48224.1"/>
    <property type="molecule type" value="Genomic_DNA"/>
</dbReference>
<gene>
    <name evidence="1" type="ORF">ZHAS_00016344</name>
</gene>
<dbReference type="GO" id="GO:0016301">
    <property type="term" value="F:kinase activity"/>
    <property type="evidence" value="ECO:0007669"/>
    <property type="project" value="UniProtKB-KW"/>
</dbReference>
<proteinExistence type="predicted"/>
<dbReference type="EMBL" id="ATLV01022989">
    <property type="status" value="NOT_ANNOTATED_CDS"/>
    <property type="molecule type" value="Genomic_DNA"/>
</dbReference>
<dbReference type="Proteomes" id="UP000030765">
    <property type="component" value="Unassembled WGS sequence"/>
</dbReference>
<evidence type="ECO:0000313" key="1">
    <source>
        <dbReference type="EMBL" id="KFB48224.1"/>
    </source>
</evidence>
<name>A0A084WDD0_ANOSI</name>
<evidence type="ECO:0000313" key="3">
    <source>
        <dbReference type="Proteomes" id="UP000030765"/>
    </source>
</evidence>
<reference evidence="2" key="2">
    <citation type="submission" date="2020-05" db="UniProtKB">
        <authorList>
            <consortium name="EnsemblMetazoa"/>
        </authorList>
    </citation>
    <scope>IDENTIFICATION</scope>
</reference>
<organism evidence="1">
    <name type="scientific">Anopheles sinensis</name>
    <name type="common">Mosquito</name>
    <dbReference type="NCBI Taxonomy" id="74873"/>
    <lineage>
        <taxon>Eukaryota</taxon>
        <taxon>Metazoa</taxon>
        <taxon>Ecdysozoa</taxon>
        <taxon>Arthropoda</taxon>
        <taxon>Hexapoda</taxon>
        <taxon>Insecta</taxon>
        <taxon>Pterygota</taxon>
        <taxon>Neoptera</taxon>
        <taxon>Endopterygota</taxon>
        <taxon>Diptera</taxon>
        <taxon>Nematocera</taxon>
        <taxon>Culicoidea</taxon>
        <taxon>Culicidae</taxon>
        <taxon>Anophelinae</taxon>
        <taxon>Anopheles</taxon>
    </lineage>
</organism>
<dbReference type="EnsemblMetazoa" id="ASIC016344-RA">
    <property type="protein sequence ID" value="ASIC016344-PA"/>
    <property type="gene ID" value="ASIC016344"/>
</dbReference>
<dbReference type="VEuPathDB" id="VectorBase:ASIC016344"/>
<protein>
    <submittedName>
        <fullName evidence="1 2">Putative histidine kinase</fullName>
    </submittedName>
</protein>
<keyword evidence="1" id="KW-0418">Kinase</keyword>
<keyword evidence="3" id="KW-1185">Reference proteome</keyword>
<sequence>MALGTPVGRDRSATASELSEWNQGCVVFRSARPAAYVGQCECVGGVSVLASVDKAASDRRWWLGGFQEFRSNPATRLEMGKGQLIFILQN</sequence>